<organism evidence="2 3">
    <name type="scientific">Rhizophagus irregularis</name>
    <dbReference type="NCBI Taxonomy" id="588596"/>
    <lineage>
        <taxon>Eukaryota</taxon>
        <taxon>Fungi</taxon>
        <taxon>Fungi incertae sedis</taxon>
        <taxon>Mucoromycota</taxon>
        <taxon>Glomeromycotina</taxon>
        <taxon>Glomeromycetes</taxon>
        <taxon>Glomerales</taxon>
        <taxon>Glomeraceae</taxon>
        <taxon>Rhizophagus</taxon>
    </lineage>
</organism>
<dbReference type="Proteomes" id="UP000234323">
    <property type="component" value="Unassembled WGS sequence"/>
</dbReference>
<protein>
    <submittedName>
        <fullName evidence="2">Uncharacterized protein</fullName>
    </submittedName>
</protein>
<name>A0A2I1H2J0_9GLOM</name>
<accession>A0A2I1H2J0</accession>
<feature type="compositionally biased region" description="Acidic residues" evidence="1">
    <location>
        <begin position="25"/>
        <end position="41"/>
    </location>
</feature>
<reference evidence="2 3" key="1">
    <citation type="submission" date="2015-10" db="EMBL/GenBank/DDBJ databases">
        <title>Genome analyses suggest a sexual origin of heterokaryosis in a supposedly ancient asexual fungus.</title>
        <authorList>
            <person name="Ropars J."/>
            <person name="Sedzielewska K."/>
            <person name="Noel J."/>
            <person name="Charron P."/>
            <person name="Farinelli L."/>
            <person name="Marton T."/>
            <person name="Kruger M."/>
            <person name="Pelin A."/>
            <person name="Brachmann A."/>
            <person name="Corradi N."/>
        </authorList>
    </citation>
    <scope>NUCLEOTIDE SEQUENCE [LARGE SCALE GENOMIC DNA]</scope>
    <source>
        <strain evidence="2 3">A4</strain>
    </source>
</reference>
<proteinExistence type="predicted"/>
<evidence type="ECO:0000313" key="2">
    <source>
        <dbReference type="EMBL" id="PKY53100.1"/>
    </source>
</evidence>
<feature type="region of interest" description="Disordered" evidence="1">
    <location>
        <begin position="16"/>
        <end position="73"/>
    </location>
</feature>
<dbReference type="AlphaFoldDB" id="A0A2I1H2J0"/>
<dbReference type="EMBL" id="LLXI01001328">
    <property type="protein sequence ID" value="PKY53100.1"/>
    <property type="molecule type" value="Genomic_DNA"/>
</dbReference>
<keyword evidence="3" id="KW-1185">Reference proteome</keyword>
<sequence>MFGFIKSLKKRLLAPLKDNEKPLVEDEDNNNLNEDTNEENIENILEKIEKSPGGNPQDSSILTPHDKPSKSRGKLGWFGWDEYMGRDGKISHSESPRHTI</sequence>
<gene>
    <name evidence="2" type="ORF">RhiirA4_498231</name>
</gene>
<evidence type="ECO:0000256" key="1">
    <source>
        <dbReference type="SAM" id="MobiDB-lite"/>
    </source>
</evidence>
<comment type="caution">
    <text evidence="2">The sequence shown here is derived from an EMBL/GenBank/DDBJ whole genome shotgun (WGS) entry which is preliminary data.</text>
</comment>
<evidence type="ECO:0000313" key="3">
    <source>
        <dbReference type="Proteomes" id="UP000234323"/>
    </source>
</evidence>